<feature type="domain" description="NADP-dependent oxidoreductase" evidence="2">
    <location>
        <begin position="16"/>
        <end position="307"/>
    </location>
</feature>
<dbReference type="PANTHER" id="PTHR43364">
    <property type="entry name" value="NADH-SPECIFIC METHYLGLYOXAL REDUCTASE-RELATED"/>
    <property type="match status" value="1"/>
</dbReference>
<dbReference type="PRINTS" id="PR00069">
    <property type="entry name" value="ALDKETRDTASE"/>
</dbReference>
<dbReference type="AlphaFoldDB" id="A0A938XWX5"/>
<dbReference type="Proteomes" id="UP000774000">
    <property type="component" value="Unassembled WGS sequence"/>
</dbReference>
<sequence length="313" mass="34841">MQYEKLGNSDLEVSVVGLGTWALGSDFYGEVDDSQSIAAIRQAIDSGINLIDTAPPYGDGHSEEVVGEAIKGYREQVLIATKCGVYRDGAELVRDLSPSTIRKQVNDSLDRLGIDTIDLYQIHWPDTNVPLEETVAELEKLQEEGKFRYLGVSNFDKQLLEEITDLTNIVSLQPHYSLLQREIETEELPYCVEHNIGNLSYGSIGGGILTGKYDQPPEFDDDDKRSQFYPFYDEETWSQTLDLIDVMEEIAAEHNAPIVQVAINWVRQQEGITTALVGAKTPQQAKQNAGAADWDLSAAEIERLTKASNKVIK</sequence>
<evidence type="ECO:0000313" key="4">
    <source>
        <dbReference type="Proteomes" id="UP000774000"/>
    </source>
</evidence>
<accession>A0A938XWX5</accession>
<dbReference type="SUPFAM" id="SSF51430">
    <property type="entry name" value="NAD(P)-linked oxidoreductase"/>
    <property type="match status" value="1"/>
</dbReference>
<dbReference type="PROSITE" id="PS00062">
    <property type="entry name" value="ALDOKETO_REDUCTASE_2"/>
    <property type="match status" value="1"/>
</dbReference>
<keyword evidence="1" id="KW-0560">Oxidoreductase</keyword>
<dbReference type="RefSeq" id="WP_204701575.1">
    <property type="nucleotide sequence ID" value="NZ_JAFBDQ010000007.1"/>
</dbReference>
<dbReference type="InterPro" id="IPR018170">
    <property type="entry name" value="Aldo/ket_reductase_CS"/>
</dbReference>
<dbReference type="InterPro" id="IPR050523">
    <property type="entry name" value="AKR_Detox_Biosynth"/>
</dbReference>
<dbReference type="Gene3D" id="3.20.20.100">
    <property type="entry name" value="NADP-dependent oxidoreductase domain"/>
    <property type="match status" value="1"/>
</dbReference>
<evidence type="ECO:0000256" key="1">
    <source>
        <dbReference type="ARBA" id="ARBA00023002"/>
    </source>
</evidence>
<comment type="caution">
    <text evidence="3">The sequence shown here is derived from an EMBL/GenBank/DDBJ whole genome shotgun (WGS) entry which is preliminary data.</text>
</comment>
<dbReference type="InterPro" id="IPR023210">
    <property type="entry name" value="NADP_OxRdtase_dom"/>
</dbReference>
<dbReference type="InterPro" id="IPR020471">
    <property type="entry name" value="AKR"/>
</dbReference>
<reference evidence="3" key="1">
    <citation type="submission" date="2021-01" db="EMBL/GenBank/DDBJ databases">
        <title>Genomic Encyclopedia of Type Strains, Phase IV (KMG-IV): sequencing the most valuable type-strain genomes for metagenomic binning, comparative biology and taxonomic classification.</title>
        <authorList>
            <person name="Goeker M."/>
        </authorList>
    </citation>
    <scope>NUCLEOTIDE SEQUENCE</scope>
    <source>
        <strain evidence="3">DSM 23230</strain>
    </source>
</reference>
<proteinExistence type="predicted"/>
<keyword evidence="4" id="KW-1185">Reference proteome</keyword>
<evidence type="ECO:0000259" key="2">
    <source>
        <dbReference type="Pfam" id="PF00248"/>
    </source>
</evidence>
<evidence type="ECO:0000313" key="3">
    <source>
        <dbReference type="EMBL" id="MBM7556800.1"/>
    </source>
</evidence>
<dbReference type="GO" id="GO:0005829">
    <property type="term" value="C:cytosol"/>
    <property type="evidence" value="ECO:0007669"/>
    <property type="project" value="TreeGrafter"/>
</dbReference>
<dbReference type="EMBL" id="JAFBDQ010000007">
    <property type="protein sequence ID" value="MBM7556800.1"/>
    <property type="molecule type" value="Genomic_DNA"/>
</dbReference>
<dbReference type="FunFam" id="3.20.20.100:FF:000004">
    <property type="entry name" value="Oxidoreductase, aldo/keto reductase"/>
    <property type="match status" value="1"/>
</dbReference>
<dbReference type="InterPro" id="IPR036812">
    <property type="entry name" value="NAD(P)_OxRdtase_dom_sf"/>
</dbReference>
<dbReference type="GO" id="GO:0016491">
    <property type="term" value="F:oxidoreductase activity"/>
    <property type="evidence" value="ECO:0007669"/>
    <property type="project" value="UniProtKB-KW"/>
</dbReference>
<dbReference type="CDD" id="cd19084">
    <property type="entry name" value="AKR_AKR11B1-like"/>
    <property type="match status" value="1"/>
</dbReference>
<dbReference type="PANTHER" id="PTHR43364:SF4">
    <property type="entry name" value="NAD(P)-LINKED OXIDOREDUCTASE SUPERFAMILY PROTEIN"/>
    <property type="match status" value="1"/>
</dbReference>
<dbReference type="Pfam" id="PF00248">
    <property type="entry name" value="Aldo_ket_red"/>
    <property type="match status" value="1"/>
</dbReference>
<protein>
    <submittedName>
        <fullName evidence="3">Aryl-alcohol dehydrogenase-like predicted oxidoreductase</fullName>
    </submittedName>
</protein>
<gene>
    <name evidence="3" type="ORF">JOC47_001651</name>
</gene>
<organism evidence="3 4">
    <name type="scientific">Halanaerobacter jeridensis</name>
    <dbReference type="NCBI Taxonomy" id="706427"/>
    <lineage>
        <taxon>Bacteria</taxon>
        <taxon>Bacillati</taxon>
        <taxon>Bacillota</taxon>
        <taxon>Clostridia</taxon>
        <taxon>Halanaerobiales</taxon>
        <taxon>Halobacteroidaceae</taxon>
        <taxon>Halanaerobacter</taxon>
    </lineage>
</organism>
<name>A0A938XWX5_9FIRM</name>